<dbReference type="SMART" id="SM00220">
    <property type="entry name" value="S_TKc"/>
    <property type="match status" value="1"/>
</dbReference>
<dbReference type="KEGG" id="eiv:EIN_398240"/>
<dbReference type="PROSITE" id="PS00107">
    <property type="entry name" value="PROTEIN_KINASE_ATP"/>
    <property type="match status" value="1"/>
</dbReference>
<dbReference type="AlphaFoldDB" id="A0A0A1UFT0"/>
<dbReference type="InterPro" id="IPR011009">
    <property type="entry name" value="Kinase-like_dom_sf"/>
</dbReference>
<keyword evidence="1 10" id="KW-0723">Serine/threonine-protein kinase</keyword>
<dbReference type="PANTHER" id="PTHR44329:SF288">
    <property type="entry name" value="MITOGEN-ACTIVATED PROTEIN KINASE KINASE KINASE 20"/>
    <property type="match status" value="1"/>
</dbReference>
<dbReference type="RefSeq" id="XP_004258665.1">
    <property type="nucleotide sequence ID" value="XM_004258617.1"/>
</dbReference>
<dbReference type="OMA" id="GCFFYSR"/>
<dbReference type="InterPro" id="IPR001245">
    <property type="entry name" value="Ser-Thr/Tyr_kinase_cat_dom"/>
</dbReference>
<evidence type="ECO:0000256" key="7">
    <source>
        <dbReference type="ARBA" id="ARBA00048679"/>
    </source>
</evidence>
<evidence type="ECO:0000256" key="1">
    <source>
        <dbReference type="ARBA" id="ARBA00022527"/>
    </source>
</evidence>
<protein>
    <submittedName>
        <fullName evidence="10">Serine/threonine protein kinase-transforming protein Rmil, putative</fullName>
        <ecNumber evidence="10">2.7.11.25</ecNumber>
    </submittedName>
</protein>
<feature type="binding site" evidence="8">
    <location>
        <position position="108"/>
    </location>
    <ligand>
        <name>ATP</name>
        <dbReference type="ChEBI" id="CHEBI:30616"/>
    </ligand>
</feature>
<evidence type="ECO:0000313" key="11">
    <source>
        <dbReference type="Proteomes" id="UP000014680"/>
    </source>
</evidence>
<sequence>MYGEGNTQLLSDVFTFMAPTRTANLTSLLSLQQTTQPLDTVLLPNAPPQQALESFSYLQSQNALISPEEVADYQRRGELIGEGSFGIVFQSSLPSKYKNSRFQRVAIKVLKNQQMTPNENEQFMTEMSVLSSLSHDNIVAFFKACVIVPFRAILTEYVANGTLRSYLEANDITFKRGLDIMKQISTGMLYLHSHNPPILHLDLKSENLLVSSDGTVKITDFGLSFFMNENVYQNAQKRMIRGTPGYCSPESIDVVCFHKLPLDKKMKSDIYSFGIVFWEVIYKVYTKKYAAPYSEYPQLLQRPLALMNQVSSDATMLRPTVPPQCDGDVSMLIQTCTAQHYDNRPTFREILDVLDSFTRILEVKNTPLIKQSIALLTPRDKIAVGKKQERTDVVMFRPMSEERYVLREFRCGVLLYNGENSVVNNKIGMVKIVIETKFKFSIQIKFKDNEQIVRVEIPWFCLKSVGMDCENGSWVGLLQMNGKCLWSVGGKDIGKGIPFDQFELSLGNELMNFIEALGNIASVKDAPGKHIINVLNTTKVISFQKVKQTDCKRRLFQN</sequence>
<evidence type="ECO:0000256" key="2">
    <source>
        <dbReference type="ARBA" id="ARBA00022679"/>
    </source>
</evidence>
<evidence type="ECO:0000256" key="6">
    <source>
        <dbReference type="ARBA" id="ARBA00047899"/>
    </source>
</evidence>
<dbReference type="OrthoDB" id="28291at2759"/>
<reference evidence="10 11" key="1">
    <citation type="submission" date="2012-10" db="EMBL/GenBank/DDBJ databases">
        <authorList>
            <person name="Zafar N."/>
            <person name="Inman J."/>
            <person name="Hall N."/>
            <person name="Lorenzi H."/>
            <person name="Caler E."/>
        </authorList>
    </citation>
    <scope>NUCLEOTIDE SEQUENCE [LARGE SCALE GENOMIC DNA]</scope>
    <source>
        <strain evidence="10 11">IP1</strain>
    </source>
</reference>
<feature type="domain" description="Protein kinase" evidence="9">
    <location>
        <begin position="74"/>
        <end position="358"/>
    </location>
</feature>
<evidence type="ECO:0000256" key="5">
    <source>
        <dbReference type="ARBA" id="ARBA00022840"/>
    </source>
</evidence>
<accession>A0A0A1UFT0</accession>
<dbReference type="Proteomes" id="UP000014680">
    <property type="component" value="Unassembled WGS sequence"/>
</dbReference>
<evidence type="ECO:0000256" key="4">
    <source>
        <dbReference type="ARBA" id="ARBA00022777"/>
    </source>
</evidence>
<evidence type="ECO:0000256" key="8">
    <source>
        <dbReference type="PROSITE-ProRule" id="PRU10141"/>
    </source>
</evidence>
<organism evidence="10 11">
    <name type="scientific">Entamoeba invadens IP1</name>
    <dbReference type="NCBI Taxonomy" id="370355"/>
    <lineage>
        <taxon>Eukaryota</taxon>
        <taxon>Amoebozoa</taxon>
        <taxon>Evosea</taxon>
        <taxon>Archamoebae</taxon>
        <taxon>Mastigamoebida</taxon>
        <taxon>Entamoebidae</taxon>
        <taxon>Entamoeba</taxon>
    </lineage>
</organism>
<evidence type="ECO:0000256" key="3">
    <source>
        <dbReference type="ARBA" id="ARBA00022741"/>
    </source>
</evidence>
<dbReference type="GO" id="GO:0106310">
    <property type="term" value="F:protein serine kinase activity"/>
    <property type="evidence" value="ECO:0007669"/>
    <property type="project" value="RHEA"/>
</dbReference>
<dbReference type="GO" id="GO:0005524">
    <property type="term" value="F:ATP binding"/>
    <property type="evidence" value="ECO:0007669"/>
    <property type="project" value="UniProtKB-UniRule"/>
</dbReference>
<keyword evidence="5 8" id="KW-0067">ATP-binding</keyword>
<evidence type="ECO:0000259" key="9">
    <source>
        <dbReference type="PROSITE" id="PS50011"/>
    </source>
</evidence>
<keyword evidence="3 8" id="KW-0547">Nucleotide-binding</keyword>
<keyword evidence="2 10" id="KW-0808">Transferase</keyword>
<dbReference type="PROSITE" id="PS00108">
    <property type="entry name" value="PROTEIN_KINASE_ST"/>
    <property type="match status" value="1"/>
</dbReference>
<gene>
    <name evidence="10" type="ORF">EIN_398240</name>
</gene>
<keyword evidence="4 10" id="KW-0418">Kinase</keyword>
<dbReference type="InterPro" id="IPR051681">
    <property type="entry name" value="Ser/Thr_Kinases-Pseudokinases"/>
</dbReference>
<dbReference type="PANTHER" id="PTHR44329">
    <property type="entry name" value="SERINE/THREONINE-PROTEIN KINASE TNNI3K-RELATED"/>
    <property type="match status" value="1"/>
</dbReference>
<proteinExistence type="predicted"/>
<dbReference type="PROSITE" id="PS50011">
    <property type="entry name" value="PROTEIN_KINASE_DOM"/>
    <property type="match status" value="1"/>
</dbReference>
<dbReference type="SUPFAM" id="SSF56112">
    <property type="entry name" value="Protein kinase-like (PK-like)"/>
    <property type="match status" value="1"/>
</dbReference>
<comment type="catalytic activity">
    <reaction evidence="7">
        <text>L-seryl-[protein] + ATP = O-phospho-L-seryl-[protein] + ADP + H(+)</text>
        <dbReference type="Rhea" id="RHEA:17989"/>
        <dbReference type="Rhea" id="RHEA-COMP:9863"/>
        <dbReference type="Rhea" id="RHEA-COMP:11604"/>
        <dbReference type="ChEBI" id="CHEBI:15378"/>
        <dbReference type="ChEBI" id="CHEBI:29999"/>
        <dbReference type="ChEBI" id="CHEBI:30616"/>
        <dbReference type="ChEBI" id="CHEBI:83421"/>
        <dbReference type="ChEBI" id="CHEBI:456216"/>
        <dbReference type="EC" id="2.7.11.1"/>
    </reaction>
</comment>
<dbReference type="EMBL" id="KB206411">
    <property type="protein sequence ID" value="ELP91894.1"/>
    <property type="molecule type" value="Genomic_DNA"/>
</dbReference>
<dbReference type="InterPro" id="IPR008271">
    <property type="entry name" value="Ser/Thr_kinase_AS"/>
</dbReference>
<evidence type="ECO:0000313" key="10">
    <source>
        <dbReference type="EMBL" id="ELP91894.1"/>
    </source>
</evidence>
<keyword evidence="11" id="KW-1185">Reference proteome</keyword>
<dbReference type="Gene3D" id="1.10.510.10">
    <property type="entry name" value="Transferase(Phosphotransferase) domain 1"/>
    <property type="match status" value="1"/>
</dbReference>
<name>A0A0A1UFT0_ENTIV</name>
<comment type="catalytic activity">
    <reaction evidence="6">
        <text>L-threonyl-[protein] + ATP = O-phospho-L-threonyl-[protein] + ADP + H(+)</text>
        <dbReference type="Rhea" id="RHEA:46608"/>
        <dbReference type="Rhea" id="RHEA-COMP:11060"/>
        <dbReference type="Rhea" id="RHEA-COMP:11605"/>
        <dbReference type="ChEBI" id="CHEBI:15378"/>
        <dbReference type="ChEBI" id="CHEBI:30013"/>
        <dbReference type="ChEBI" id="CHEBI:30616"/>
        <dbReference type="ChEBI" id="CHEBI:61977"/>
        <dbReference type="ChEBI" id="CHEBI:456216"/>
        <dbReference type="EC" id="2.7.11.1"/>
    </reaction>
</comment>
<dbReference type="InterPro" id="IPR017441">
    <property type="entry name" value="Protein_kinase_ATP_BS"/>
</dbReference>
<dbReference type="GO" id="GO:0004709">
    <property type="term" value="F:MAP kinase kinase kinase activity"/>
    <property type="evidence" value="ECO:0007669"/>
    <property type="project" value="UniProtKB-EC"/>
</dbReference>
<dbReference type="VEuPathDB" id="AmoebaDB:EIN_398240"/>
<dbReference type="InterPro" id="IPR000719">
    <property type="entry name" value="Prot_kinase_dom"/>
</dbReference>
<dbReference type="EC" id="2.7.11.25" evidence="10"/>
<dbReference type="GeneID" id="14890825"/>
<dbReference type="Pfam" id="PF07714">
    <property type="entry name" value="PK_Tyr_Ser-Thr"/>
    <property type="match status" value="1"/>
</dbReference>